<dbReference type="OrthoDB" id="9775208at2"/>
<evidence type="ECO:0000256" key="2">
    <source>
        <dbReference type="ARBA" id="ARBA00022679"/>
    </source>
</evidence>
<dbReference type="InterPro" id="IPR028098">
    <property type="entry name" value="Glyco_trans_4-like_N"/>
</dbReference>
<evidence type="ECO:0000313" key="4">
    <source>
        <dbReference type="EMBL" id="SDY19076.1"/>
    </source>
</evidence>
<proteinExistence type="predicted"/>
<dbReference type="SUPFAM" id="SSF53756">
    <property type="entry name" value="UDP-Glycosyltransferase/glycogen phosphorylase"/>
    <property type="match status" value="1"/>
</dbReference>
<keyword evidence="5" id="KW-1185">Reference proteome</keyword>
<evidence type="ECO:0000259" key="3">
    <source>
        <dbReference type="Pfam" id="PF13439"/>
    </source>
</evidence>
<dbReference type="STRING" id="44576.SAMN05421881_102212"/>
<dbReference type="PANTHER" id="PTHR12526">
    <property type="entry name" value="GLYCOSYLTRANSFERASE"/>
    <property type="match status" value="1"/>
</dbReference>
<evidence type="ECO:0000313" key="5">
    <source>
        <dbReference type="Proteomes" id="UP000198640"/>
    </source>
</evidence>
<gene>
    <name evidence="4" type="ORF">SAMN05421881_102212</name>
</gene>
<dbReference type="Pfam" id="PF13692">
    <property type="entry name" value="Glyco_trans_1_4"/>
    <property type="match status" value="1"/>
</dbReference>
<dbReference type="RefSeq" id="WP_090413658.1">
    <property type="nucleotide sequence ID" value="NZ_FNOY01000022.1"/>
</dbReference>
<dbReference type="EMBL" id="FNOY01000022">
    <property type="protein sequence ID" value="SDY19076.1"/>
    <property type="molecule type" value="Genomic_DNA"/>
</dbReference>
<sequence length="374" mass="40741">MTKHIAIFLPSLRGGGAERVMVTLANGFAARGFRTDLVLAQAVGPYLEEVAANVRVVDLGSSRVALSLLPLMRYLRQSRPMAMLSALGHANVIAAVAKQLSGVGTRLVVSERSTLSDEVIRNRTGRSRLLPFMMTKTYRFADSIVAVSEGSAHALSERIGVSQNAVRVIYNPIDCERIRGLSLEPPEHPWFREDGLPIVLAAGRLTAAKDHKTLIRAFARVRQKQAARLVILGEGECRNELEALVKTLGLDDCVSMPGFANNPFQYMRRAQLFVLSSAWEGLPGVLLQAMACGTRVVSTNCKSGPSEILEHGKWGDLVQVGDAEALAGSIVRNLDAPKLINFDDRLEEFSPSKILDAYEDELFKGGLNNNTVCC</sequence>
<evidence type="ECO:0000256" key="1">
    <source>
        <dbReference type="ARBA" id="ARBA00022676"/>
    </source>
</evidence>
<name>A0A1H3HU88_9PROT</name>
<dbReference type="Proteomes" id="UP000198640">
    <property type="component" value="Unassembled WGS sequence"/>
</dbReference>
<accession>A0A1H3HU88</accession>
<dbReference type="Pfam" id="PF13439">
    <property type="entry name" value="Glyco_transf_4"/>
    <property type="match status" value="1"/>
</dbReference>
<feature type="domain" description="Glycosyltransferase subfamily 4-like N-terminal" evidence="3">
    <location>
        <begin position="15"/>
        <end position="177"/>
    </location>
</feature>
<protein>
    <submittedName>
        <fullName evidence="4">Glycosyltransferase involved in cell wall bisynthesis</fullName>
    </submittedName>
</protein>
<keyword evidence="1" id="KW-0328">Glycosyltransferase</keyword>
<dbReference type="PANTHER" id="PTHR12526:SF510">
    <property type="entry name" value="D-INOSITOL 3-PHOSPHATE GLYCOSYLTRANSFERASE"/>
    <property type="match status" value="1"/>
</dbReference>
<dbReference type="AlphaFoldDB" id="A0A1H3HU88"/>
<dbReference type="GO" id="GO:0016757">
    <property type="term" value="F:glycosyltransferase activity"/>
    <property type="evidence" value="ECO:0007669"/>
    <property type="project" value="UniProtKB-KW"/>
</dbReference>
<dbReference type="Gene3D" id="3.40.50.2000">
    <property type="entry name" value="Glycogen Phosphorylase B"/>
    <property type="match status" value="2"/>
</dbReference>
<organism evidence="4 5">
    <name type="scientific">Nitrosomonas halophila</name>
    <dbReference type="NCBI Taxonomy" id="44576"/>
    <lineage>
        <taxon>Bacteria</taxon>
        <taxon>Pseudomonadati</taxon>
        <taxon>Pseudomonadota</taxon>
        <taxon>Betaproteobacteria</taxon>
        <taxon>Nitrosomonadales</taxon>
        <taxon>Nitrosomonadaceae</taxon>
        <taxon>Nitrosomonas</taxon>
    </lineage>
</organism>
<reference evidence="4 5" key="1">
    <citation type="submission" date="2016-10" db="EMBL/GenBank/DDBJ databases">
        <authorList>
            <person name="de Groot N.N."/>
        </authorList>
    </citation>
    <scope>NUCLEOTIDE SEQUENCE [LARGE SCALE GENOMIC DNA]</scope>
    <source>
        <strain evidence="4 5">Nm1</strain>
    </source>
</reference>
<dbReference type="CDD" id="cd03811">
    <property type="entry name" value="GT4_GT28_WabH-like"/>
    <property type="match status" value="1"/>
</dbReference>
<keyword evidence="2 4" id="KW-0808">Transferase</keyword>